<evidence type="ECO:0000313" key="2">
    <source>
        <dbReference type="EMBL" id="TWT92840.1"/>
    </source>
</evidence>
<dbReference type="EMBL" id="SJPR01000009">
    <property type="protein sequence ID" value="TWT92840.1"/>
    <property type="molecule type" value="Genomic_DNA"/>
</dbReference>
<feature type="chain" id="PRO_5022687802" evidence="1">
    <location>
        <begin position="28"/>
        <end position="146"/>
    </location>
</feature>
<proteinExistence type="predicted"/>
<dbReference type="Proteomes" id="UP000317421">
    <property type="component" value="Unassembled WGS sequence"/>
</dbReference>
<dbReference type="AlphaFoldDB" id="A0A5C6A0K1"/>
<comment type="caution">
    <text evidence="2">The sequence shown here is derived from an EMBL/GenBank/DDBJ whole genome shotgun (WGS) entry which is preliminary data.</text>
</comment>
<gene>
    <name evidence="2" type="ORF">Pla108_39800</name>
</gene>
<keyword evidence="1" id="KW-0732">Signal</keyword>
<dbReference type="PROSITE" id="PS51257">
    <property type="entry name" value="PROKAR_LIPOPROTEIN"/>
    <property type="match status" value="1"/>
</dbReference>
<reference evidence="2 3" key="1">
    <citation type="submission" date="2019-02" db="EMBL/GenBank/DDBJ databases">
        <title>Deep-cultivation of Planctomycetes and their phenomic and genomic characterization uncovers novel biology.</title>
        <authorList>
            <person name="Wiegand S."/>
            <person name="Jogler M."/>
            <person name="Boedeker C."/>
            <person name="Pinto D."/>
            <person name="Vollmers J."/>
            <person name="Rivas-Marin E."/>
            <person name="Kohn T."/>
            <person name="Peeters S.H."/>
            <person name="Heuer A."/>
            <person name="Rast P."/>
            <person name="Oberbeckmann S."/>
            <person name="Bunk B."/>
            <person name="Jeske O."/>
            <person name="Meyerdierks A."/>
            <person name="Storesund J.E."/>
            <person name="Kallscheuer N."/>
            <person name="Luecker S."/>
            <person name="Lage O.M."/>
            <person name="Pohl T."/>
            <person name="Merkel B.J."/>
            <person name="Hornburger P."/>
            <person name="Mueller R.-W."/>
            <person name="Bruemmer F."/>
            <person name="Labrenz M."/>
            <person name="Spormann A.M."/>
            <person name="Op Den Camp H."/>
            <person name="Overmann J."/>
            <person name="Amann R."/>
            <person name="Jetten M.S.M."/>
            <person name="Mascher T."/>
            <person name="Medema M.H."/>
            <person name="Devos D.P."/>
            <person name="Kaster A.-K."/>
            <person name="Ovreas L."/>
            <person name="Rohde M."/>
            <person name="Galperin M.Y."/>
            <person name="Jogler C."/>
        </authorList>
    </citation>
    <scope>NUCLEOTIDE SEQUENCE [LARGE SCALE GENOMIC DNA]</scope>
    <source>
        <strain evidence="2 3">Pla108</strain>
    </source>
</reference>
<evidence type="ECO:0000313" key="3">
    <source>
        <dbReference type="Proteomes" id="UP000317421"/>
    </source>
</evidence>
<accession>A0A5C6A0K1</accession>
<evidence type="ECO:0000256" key="1">
    <source>
        <dbReference type="SAM" id="SignalP"/>
    </source>
</evidence>
<protein>
    <submittedName>
        <fullName evidence="2">Uncharacterized protein</fullName>
    </submittedName>
</protein>
<feature type="signal peptide" evidence="1">
    <location>
        <begin position="1"/>
        <end position="27"/>
    </location>
</feature>
<keyword evidence="3" id="KW-1185">Reference proteome</keyword>
<organism evidence="2 3">
    <name type="scientific">Botrimarina colliarenosi</name>
    <dbReference type="NCBI Taxonomy" id="2528001"/>
    <lineage>
        <taxon>Bacteria</taxon>
        <taxon>Pseudomonadati</taxon>
        <taxon>Planctomycetota</taxon>
        <taxon>Planctomycetia</taxon>
        <taxon>Pirellulales</taxon>
        <taxon>Lacipirellulaceae</taxon>
        <taxon>Botrimarina</taxon>
    </lineage>
</organism>
<sequence precursor="true">MEINVRNPRRGLTASAALALLFSASLGCNNGSPFAYVAASGSVHFEDGEPLTVGKVIFKPMAEAKGTAHPRAGGADLNSEGRFDSVTSYKPGDGLVPGKHKVAIMFAVDDKGNSLVDTDYTNIATTPLMVDTAETPFKIVVPRPAK</sequence>
<dbReference type="OrthoDB" id="285085at2"/>
<name>A0A5C6A0K1_9BACT</name>